<dbReference type="PANTHER" id="PTHR46517:SF1">
    <property type="entry name" value="FRUCTOSE-2,6-BISPHOSPHATASE TIGAR"/>
    <property type="match status" value="1"/>
</dbReference>
<gene>
    <name evidence="4" type="ORF">F8A88_10355</name>
</gene>
<dbReference type="OrthoDB" id="9781415at2"/>
<dbReference type="GO" id="GO:0004331">
    <property type="term" value="F:fructose-2,6-bisphosphate 2-phosphatase activity"/>
    <property type="evidence" value="ECO:0007669"/>
    <property type="project" value="TreeGrafter"/>
</dbReference>
<dbReference type="GO" id="GO:0043456">
    <property type="term" value="P:regulation of pentose-phosphate shunt"/>
    <property type="evidence" value="ECO:0007669"/>
    <property type="project" value="TreeGrafter"/>
</dbReference>
<evidence type="ECO:0000256" key="3">
    <source>
        <dbReference type="PIRSR" id="PIRSR613078-2"/>
    </source>
</evidence>
<comment type="caution">
    <text evidence="4">The sequence shown here is derived from an EMBL/GenBank/DDBJ whole genome shotgun (WGS) entry which is preliminary data.</text>
</comment>
<evidence type="ECO:0000313" key="5">
    <source>
        <dbReference type="Proteomes" id="UP000438699"/>
    </source>
</evidence>
<dbReference type="Proteomes" id="UP000438699">
    <property type="component" value="Unassembled WGS sequence"/>
</dbReference>
<dbReference type="Gene3D" id="3.40.50.1240">
    <property type="entry name" value="Phosphoglycerate mutase-like"/>
    <property type="match status" value="1"/>
</dbReference>
<dbReference type="AlphaFoldDB" id="A0A6N6N3R2"/>
<keyword evidence="1" id="KW-0378">Hydrolase</keyword>
<feature type="active site" description="Proton donor/acceptor" evidence="2">
    <location>
        <position position="84"/>
    </location>
</feature>
<dbReference type="Pfam" id="PF00300">
    <property type="entry name" value="His_Phos_1"/>
    <property type="match status" value="1"/>
</dbReference>
<accession>A0A6N6N3R2</accession>
<reference evidence="4 5" key="1">
    <citation type="journal article" date="2017" name="Int. J. Syst. Evol. Microbiol.">
        <title>Desulfovibrio senegalensis sp. nov., a mesophilic sulfate reducer isolated from marine sediment.</title>
        <authorList>
            <person name="Thioye A."/>
            <person name="Gam Z.B.A."/>
            <person name="Mbengue M."/>
            <person name="Cayol J.L."/>
            <person name="Joseph-Bartoli M."/>
            <person name="Toure-Kane C."/>
            <person name="Labat M."/>
        </authorList>
    </citation>
    <scope>NUCLEOTIDE SEQUENCE [LARGE SCALE GENOMIC DNA]</scope>
    <source>
        <strain evidence="4 5">DSM 101509</strain>
    </source>
</reference>
<name>A0A6N6N3R2_9BACT</name>
<dbReference type="SMART" id="SM00855">
    <property type="entry name" value="PGAM"/>
    <property type="match status" value="1"/>
</dbReference>
<feature type="binding site" evidence="3">
    <location>
        <position position="95"/>
    </location>
    <ligand>
        <name>substrate</name>
    </ligand>
</feature>
<dbReference type="GO" id="GO:0045820">
    <property type="term" value="P:negative regulation of glycolytic process"/>
    <property type="evidence" value="ECO:0007669"/>
    <property type="project" value="TreeGrafter"/>
</dbReference>
<protein>
    <submittedName>
        <fullName evidence="4">Histidine phosphatase family protein</fullName>
    </submittedName>
</protein>
<evidence type="ECO:0000313" key="4">
    <source>
        <dbReference type="EMBL" id="KAB1441344.1"/>
    </source>
</evidence>
<dbReference type="EMBL" id="WAIE01000004">
    <property type="protein sequence ID" value="KAB1441344.1"/>
    <property type="molecule type" value="Genomic_DNA"/>
</dbReference>
<organism evidence="4 5">
    <name type="scientific">Pseudodesulfovibrio senegalensis</name>
    <dbReference type="NCBI Taxonomy" id="1721087"/>
    <lineage>
        <taxon>Bacteria</taxon>
        <taxon>Pseudomonadati</taxon>
        <taxon>Thermodesulfobacteriota</taxon>
        <taxon>Desulfovibrionia</taxon>
        <taxon>Desulfovibrionales</taxon>
        <taxon>Desulfovibrionaceae</taxon>
    </lineage>
</organism>
<dbReference type="InterPro" id="IPR051695">
    <property type="entry name" value="Phosphoglycerate_Mutase"/>
</dbReference>
<evidence type="ECO:0000256" key="2">
    <source>
        <dbReference type="PIRSR" id="PIRSR613078-1"/>
    </source>
</evidence>
<feature type="active site" description="Tele-phosphohistidine intermediate" evidence="2">
    <location>
        <position position="9"/>
    </location>
</feature>
<proteinExistence type="predicted"/>
<keyword evidence="5" id="KW-1185">Reference proteome</keyword>
<dbReference type="SUPFAM" id="SSF53254">
    <property type="entry name" value="Phosphoglycerate mutase-like"/>
    <property type="match status" value="1"/>
</dbReference>
<feature type="binding site" evidence="3">
    <location>
        <position position="58"/>
    </location>
    <ligand>
        <name>substrate</name>
    </ligand>
</feature>
<dbReference type="InterPro" id="IPR029033">
    <property type="entry name" value="His_PPase_superfam"/>
</dbReference>
<dbReference type="InterPro" id="IPR013078">
    <property type="entry name" value="His_Pase_superF_clade-1"/>
</dbReference>
<dbReference type="GO" id="GO:0005829">
    <property type="term" value="C:cytosol"/>
    <property type="evidence" value="ECO:0007669"/>
    <property type="project" value="TreeGrafter"/>
</dbReference>
<sequence>MQQLYILRHGQIPQITPRRFIGCTDVPLDQTGKEQAAAMGQALKNVRLDKAVCSDLGRTMHTARLALEQHPAPLAAEPMPLLREINLGRWEGMTKDDVRAAFPGQFEQRGNDLGGFVPEQGESFAQVQKRAARFLDIMKNEPADSVLAVTHAGFIRTLLCLVRQTPLDRLFDMDQDYCRLTLLTLDHGSWQVRFANMDAQTFSRQNA</sequence>
<evidence type="ECO:0000256" key="1">
    <source>
        <dbReference type="ARBA" id="ARBA00022801"/>
    </source>
</evidence>
<dbReference type="RefSeq" id="WP_151151087.1">
    <property type="nucleotide sequence ID" value="NZ_WAIE01000004.1"/>
</dbReference>
<dbReference type="CDD" id="cd07067">
    <property type="entry name" value="HP_PGM_like"/>
    <property type="match status" value="1"/>
</dbReference>
<dbReference type="PIRSF" id="PIRSF000709">
    <property type="entry name" value="6PFK_2-Ptase"/>
    <property type="match status" value="1"/>
</dbReference>
<dbReference type="PANTHER" id="PTHR46517">
    <property type="entry name" value="FRUCTOSE-2,6-BISPHOSPHATASE TIGAR"/>
    <property type="match status" value="1"/>
</dbReference>